<name>A0ABM1DNP8_PRICU</name>
<dbReference type="PANTHER" id="PTHR10629:SF52">
    <property type="entry name" value="DNA (CYTOSINE-5)-METHYLTRANSFERASE 1"/>
    <property type="match status" value="1"/>
</dbReference>
<comment type="catalytic activity">
    <reaction evidence="11 15">
        <text>a 2'-deoxycytidine in DNA + S-adenosyl-L-methionine = a 5-methyl-2'-deoxycytidine in DNA + S-adenosyl-L-homocysteine + H(+)</text>
        <dbReference type="Rhea" id="RHEA:13681"/>
        <dbReference type="Rhea" id="RHEA-COMP:11369"/>
        <dbReference type="Rhea" id="RHEA-COMP:11370"/>
        <dbReference type="ChEBI" id="CHEBI:15378"/>
        <dbReference type="ChEBI" id="CHEBI:57856"/>
        <dbReference type="ChEBI" id="CHEBI:59789"/>
        <dbReference type="ChEBI" id="CHEBI:85452"/>
        <dbReference type="ChEBI" id="CHEBI:85454"/>
        <dbReference type="EC" id="2.1.1.37"/>
    </reaction>
</comment>
<evidence type="ECO:0000256" key="2">
    <source>
        <dbReference type="ARBA" id="ARBA00022603"/>
    </source>
</evidence>
<dbReference type="InterPro" id="IPR002857">
    <property type="entry name" value="Znf_CXXC"/>
</dbReference>
<evidence type="ECO:0000256" key="13">
    <source>
        <dbReference type="PROSITE-ProRule" id="PRU01016"/>
    </source>
</evidence>
<dbReference type="InterPro" id="IPR001525">
    <property type="entry name" value="C5_MeTfrase"/>
</dbReference>
<dbReference type="InterPro" id="IPR031303">
    <property type="entry name" value="C5_meth_CS"/>
</dbReference>
<keyword evidence="19" id="KW-1185">Reference proteome</keyword>
<dbReference type="InterPro" id="IPR022702">
    <property type="entry name" value="Cytosine_MeTrfase1_RFD"/>
</dbReference>
<dbReference type="InterPro" id="IPR043151">
    <property type="entry name" value="BAH_sf"/>
</dbReference>
<feature type="compositionally biased region" description="Basic and acidic residues" evidence="16">
    <location>
        <begin position="213"/>
        <end position="232"/>
    </location>
</feature>
<dbReference type="GeneID" id="106804762"/>
<dbReference type="PROSITE" id="PS51038">
    <property type="entry name" value="BAH"/>
    <property type="match status" value="2"/>
</dbReference>
<keyword evidence="8" id="KW-0862">Zinc</keyword>
<keyword evidence="5" id="KW-0479">Metal-binding</keyword>
<evidence type="ECO:0000259" key="18">
    <source>
        <dbReference type="PROSITE" id="PS51058"/>
    </source>
</evidence>
<evidence type="ECO:0000256" key="11">
    <source>
        <dbReference type="PIRNR" id="PIRNR037404"/>
    </source>
</evidence>
<evidence type="ECO:0000313" key="20">
    <source>
        <dbReference type="RefSeq" id="XP_014661569.1"/>
    </source>
</evidence>
<reference evidence="20" key="1">
    <citation type="submission" date="2025-08" db="UniProtKB">
        <authorList>
            <consortium name="RefSeq"/>
        </authorList>
    </citation>
    <scope>IDENTIFICATION</scope>
</reference>
<feature type="region of interest" description="Disordered" evidence="16">
    <location>
        <begin position="1532"/>
        <end position="1556"/>
    </location>
</feature>
<dbReference type="Gene3D" id="1.10.10.2230">
    <property type="match status" value="1"/>
</dbReference>
<dbReference type="Gene3D" id="3.40.50.150">
    <property type="entry name" value="Vaccinia Virus protein VP39"/>
    <property type="match status" value="1"/>
</dbReference>
<keyword evidence="6" id="KW-0677">Repeat</keyword>
<dbReference type="NCBIfam" id="TIGR00675">
    <property type="entry name" value="dcm"/>
    <property type="match status" value="1"/>
</dbReference>
<evidence type="ECO:0000256" key="5">
    <source>
        <dbReference type="ARBA" id="ARBA00022723"/>
    </source>
</evidence>
<dbReference type="Proteomes" id="UP000695022">
    <property type="component" value="Unplaced"/>
</dbReference>
<dbReference type="PROSITE" id="PS00095">
    <property type="entry name" value="C5_MTASE_2"/>
    <property type="match status" value="1"/>
</dbReference>
<feature type="region of interest" description="Disordered" evidence="16">
    <location>
        <begin position="94"/>
        <end position="113"/>
    </location>
</feature>
<evidence type="ECO:0000256" key="4">
    <source>
        <dbReference type="ARBA" id="ARBA00022691"/>
    </source>
</evidence>
<feature type="compositionally biased region" description="Polar residues" evidence="16">
    <location>
        <begin position="192"/>
        <end position="209"/>
    </location>
</feature>
<dbReference type="Pfam" id="PF01426">
    <property type="entry name" value="BAH"/>
    <property type="match status" value="2"/>
</dbReference>
<comment type="subcellular location">
    <subcellularLocation>
        <location evidence="1 11">Nucleus</location>
    </subcellularLocation>
</comment>
<evidence type="ECO:0000256" key="16">
    <source>
        <dbReference type="SAM" id="MobiDB-lite"/>
    </source>
</evidence>
<dbReference type="InterPro" id="IPR029063">
    <property type="entry name" value="SAM-dependent_MTases_sf"/>
</dbReference>
<accession>A0ABM1DNP8</accession>
<gene>
    <name evidence="20" type="primary">LOC106804762</name>
</gene>
<feature type="region of interest" description="Disordered" evidence="16">
    <location>
        <begin position="1585"/>
        <end position="1609"/>
    </location>
</feature>
<sequence length="1609" mass="180981">MLGTTCEGSNQLLTSLSELDENYKDGGITDKNFWKSRVALMFEHLPISTQKDLQNLEQELQEEEIPVKEYYKNLKKLIGVWPLPDENDQKTKAVTEDMNGNGDCERSNGNVQMDADHPKAQIEEDCADHGPMEVEDCKEASSAPVNAKKRRIQRGNNQSSDDRKGKDERSTNREAKDKDNEGGIEKRKTRSAVKSPSNQPSITSMFSRISNKRKSEAEGGEEKNENIEKRVKPVDAEIIEEKEVKIPKNGEMQNSSTEPFLKPETKSLPQKCKQCRQLLDDPDLNLFTGDPDDAVEEFVALTDERLSLFTGNEETISEYDERPQHKLTEFSVYDKNTHLCPFDSGLIEKNVELLFSGYIKPIYDESPAVEGGISTRNMGPINEWWTAGFDGGENALIGFSTAFADYILMQPSEAYAPYIDAVKEKIHLSKCVIEFQVNNMDATYEDLLNKIQTTVPPAGKTSFTEDSLLRHSQFVIDQVQSYDDAAEEDESLLITTPCMRSLIKLAGLTLGNRRVGRRGGIRKEAKKMAGPTKAQTTPLVTQVFELLFKGQIDEGKAAKAPKRRRCGVCEICQLPDCGKCTACKDKTKFGGSGKLKQACDKRNCPNSAVMEAEDNELDLEMDNEDAMDKKAQTIQRTPTKKKCHQKQKTTLKWIGDERIEGRRKYYSSVKINEEEVAVGDCVLVSPDVPDNPLYIAKVAYMWEDSNGTKHFHAQWYTRGGETVLGETADPNEVFMVDECEDTCLEFVVSKCNVIHKLPPKDWHMLGGEDVDAENTWEEDGKNYFYKLWYDPEMARFEDPPDATAPSNDPKFCICCARTDEVNQRESCQKGTQLQEQPSDGRTSYSMVKRDGLEYMVGDCVFLIPEAFSFAVNPASQPKKKYKNNEAADDEELYPEYYRKGGYVKGSNSDIPEPFRIGRIVEIYCPKKIFNGDDVRLKIQKFYRPENTHKGVVAGYQADLNMVYWSNEIATVDMKDVVTKCTVVNAENLTEPLAKYSRNRADRFYFREAYNHDTKEFEEPPSEAWLMGAKGKGSKGKGKGKGKGKSSAPPVEEEKSEEEKERELGFRKLRCLDVFAGCGGLSEGFHQAGIAESRWAIEVFEPAAQAFRINNPGCTVFTGDCNLLLKLAMEGEKTNGIGQRLPQKGDVELLCGGPPCQGFSGMNRFNSREYSMFKNSLIASYLSYCDYYRPKFFLLENVRNFVSFKRNMVLKLALRCLVRMGYQCTFAVLQAGQYGVPQTRRRAIILAAAPGEKLPFYPEPLHVFSPRACQLSVMVDDKKFSSNITWTQSAVYRTITVRDSMSDLPPIKNGAKNDEIAYNGESQSHFQKMMRGNQYQPILRDHICKEMNSLVAARMRHIPLAPGSDWRDLPNVSVRLPDGTMTKKLRYTHSDKKNGKSDNGELRGVCACAEGKSCDPMDRQFGTIIPWCLPHTGNRHNHWAGLYGRLEWDGFFSTTVTNPEPMGKQGRVLHPEQHRVVSVRECARSQGFPDTYRFFGNVLEKHRQVGNAVPPPMAAAIGREVKKAVLERLKEEQAKEKCQKEGGDNNENEKEKEDVLKKASVDCEKPIGDSQVIGTSAEVCGVMKTEGCTKSEESSEESTNADVGASSSSH</sequence>
<evidence type="ECO:0000256" key="6">
    <source>
        <dbReference type="ARBA" id="ARBA00022737"/>
    </source>
</evidence>
<feature type="compositionally biased region" description="Basic residues" evidence="16">
    <location>
        <begin position="1031"/>
        <end position="1043"/>
    </location>
</feature>
<dbReference type="RefSeq" id="XP_014661569.1">
    <property type="nucleotide sequence ID" value="XM_014806083.1"/>
</dbReference>
<dbReference type="InterPro" id="IPR018117">
    <property type="entry name" value="C5_DNA_meth_AS"/>
</dbReference>
<feature type="compositionally biased region" description="Basic and acidic residues" evidence="16">
    <location>
        <begin position="160"/>
        <end position="186"/>
    </location>
</feature>
<protein>
    <recommendedName>
        <fullName evidence="11">DNA (cytosine-5)-methyltransferase</fullName>
        <ecNumber evidence="11">2.1.1.37</ecNumber>
    </recommendedName>
</protein>
<evidence type="ECO:0000259" key="17">
    <source>
        <dbReference type="PROSITE" id="PS51038"/>
    </source>
</evidence>
<feature type="domain" description="CXXC-type" evidence="18">
    <location>
        <begin position="559"/>
        <end position="605"/>
    </location>
</feature>
<dbReference type="PANTHER" id="PTHR10629">
    <property type="entry name" value="CYTOSINE-SPECIFIC METHYLTRANSFERASE"/>
    <property type="match status" value="1"/>
</dbReference>
<dbReference type="PROSITE" id="PS00094">
    <property type="entry name" value="C5_MTASE_1"/>
    <property type="match status" value="1"/>
</dbReference>
<organism evidence="19 20">
    <name type="scientific">Priapulus caudatus</name>
    <name type="common">Priapulid worm</name>
    <dbReference type="NCBI Taxonomy" id="37621"/>
    <lineage>
        <taxon>Eukaryota</taxon>
        <taxon>Metazoa</taxon>
        <taxon>Ecdysozoa</taxon>
        <taxon>Scalidophora</taxon>
        <taxon>Priapulida</taxon>
        <taxon>Priapulimorpha</taxon>
        <taxon>Priapulimorphida</taxon>
        <taxon>Priapulidae</taxon>
        <taxon>Priapulus</taxon>
    </lineage>
</organism>
<dbReference type="Pfam" id="PF02008">
    <property type="entry name" value="zf-CXXC"/>
    <property type="match status" value="1"/>
</dbReference>
<dbReference type="SUPFAM" id="SSF53335">
    <property type="entry name" value="S-adenosyl-L-methionine-dependent methyltransferases"/>
    <property type="match status" value="1"/>
</dbReference>
<dbReference type="PRINTS" id="PR00105">
    <property type="entry name" value="C5METTRFRASE"/>
</dbReference>
<keyword evidence="9 11" id="KW-0238">DNA-binding</keyword>
<feature type="region of interest" description="Disordered" evidence="16">
    <location>
        <begin position="1020"/>
        <end position="1059"/>
    </location>
</feature>
<dbReference type="EC" id="2.1.1.37" evidence="11"/>
<dbReference type="InterPro" id="IPR050390">
    <property type="entry name" value="C5-Methyltransferase"/>
</dbReference>
<evidence type="ECO:0000256" key="3">
    <source>
        <dbReference type="ARBA" id="ARBA00022679"/>
    </source>
</evidence>
<dbReference type="InterPro" id="IPR001025">
    <property type="entry name" value="BAH_dom"/>
</dbReference>
<evidence type="ECO:0000256" key="15">
    <source>
        <dbReference type="RuleBase" id="RU000417"/>
    </source>
</evidence>
<dbReference type="Pfam" id="PF00145">
    <property type="entry name" value="DNA_methylase"/>
    <property type="match status" value="1"/>
</dbReference>
<proteinExistence type="inferred from homology"/>
<keyword evidence="10 11" id="KW-0539">Nucleus</keyword>
<evidence type="ECO:0000256" key="9">
    <source>
        <dbReference type="ARBA" id="ARBA00023125"/>
    </source>
</evidence>
<evidence type="ECO:0000256" key="10">
    <source>
        <dbReference type="ARBA" id="ARBA00023242"/>
    </source>
</evidence>
<dbReference type="SMART" id="SM00439">
    <property type="entry name" value="BAH"/>
    <property type="match status" value="2"/>
</dbReference>
<comment type="similarity">
    <text evidence="11 13 14">Belongs to the class I-like SAM-binding methyltransferase superfamily. C5-methyltransferase family.</text>
</comment>
<dbReference type="CDD" id="cd04760">
    <property type="entry name" value="BAH_Dnmt1_I"/>
    <property type="match status" value="1"/>
</dbReference>
<keyword evidence="2 11" id="KW-0489">Methyltransferase</keyword>
<evidence type="ECO:0000313" key="19">
    <source>
        <dbReference type="Proteomes" id="UP000695022"/>
    </source>
</evidence>
<keyword evidence="3 11" id="KW-0808">Transferase</keyword>
<dbReference type="Pfam" id="PF12047">
    <property type="entry name" value="DNMT1-RFD"/>
    <property type="match status" value="1"/>
</dbReference>
<feature type="region of interest" description="Disordered" evidence="16">
    <location>
        <begin position="134"/>
        <end position="232"/>
    </location>
</feature>
<feature type="active site" evidence="13">
    <location>
        <position position="1155"/>
    </location>
</feature>
<keyword evidence="4 11" id="KW-0949">S-adenosyl-L-methionine</keyword>
<evidence type="ECO:0000256" key="12">
    <source>
        <dbReference type="PROSITE-ProRule" id="PRU00509"/>
    </source>
</evidence>
<keyword evidence="7 12" id="KW-0863">Zinc-finger</keyword>
<evidence type="ECO:0000256" key="7">
    <source>
        <dbReference type="ARBA" id="ARBA00022771"/>
    </source>
</evidence>
<dbReference type="PIRSF" id="PIRSF037404">
    <property type="entry name" value="DNMT1"/>
    <property type="match status" value="1"/>
</dbReference>
<feature type="domain" description="BAH" evidence="17">
    <location>
        <begin position="895"/>
        <end position="1020"/>
    </location>
</feature>
<evidence type="ECO:0000256" key="8">
    <source>
        <dbReference type="ARBA" id="ARBA00022833"/>
    </source>
</evidence>
<evidence type="ECO:0000256" key="1">
    <source>
        <dbReference type="ARBA" id="ARBA00004123"/>
    </source>
</evidence>
<dbReference type="Gene3D" id="2.30.30.490">
    <property type="match status" value="2"/>
</dbReference>
<dbReference type="PROSITE" id="PS51058">
    <property type="entry name" value="ZF_CXXC"/>
    <property type="match status" value="1"/>
</dbReference>
<dbReference type="PROSITE" id="PS51679">
    <property type="entry name" value="SAM_MT_C5"/>
    <property type="match status" value="1"/>
</dbReference>
<evidence type="ECO:0000256" key="14">
    <source>
        <dbReference type="RuleBase" id="RU000416"/>
    </source>
</evidence>
<dbReference type="Gene3D" id="3.90.120.10">
    <property type="entry name" value="DNA Methylase, subunit A, domain 2"/>
    <property type="match status" value="1"/>
</dbReference>
<feature type="domain" description="BAH" evidence="17">
    <location>
        <begin position="674"/>
        <end position="800"/>
    </location>
</feature>